<keyword evidence="2" id="KW-0732">Signal</keyword>
<feature type="signal peptide" evidence="2">
    <location>
        <begin position="1"/>
        <end position="18"/>
    </location>
</feature>
<accession>A0A9P9WQD3</accession>
<sequence length="330" mass="36946">MRLTSFAWRLCLIGLAAAASIPTRFPVPDNSGLGSREFSGPTFADYGLPSEKRAANDDDPDPLDSPGRRVTASKQRAFIQRLDKTITRENSLAIQPHETQLEGWKIDGISISATSEWKDWPRTKTTFRMAGLTGCTAIIIVNSHGFWQGHIWEAEGTAGKGGGFNELLANNQPKERTDDVFRKIAVDILDQSAPDIAFYESLADLKGGKGKKGATKNPLADSADTKVFILTKQKSKTDSSTLYSSKIEILKAKLRDYLPASPIVQKTYIGRDTDYDADSKPYKGEIYIQYTPWERDTCEKDRKKEPRKVAKAMVWYEDKEQAPIEKEWET</sequence>
<reference evidence="3" key="1">
    <citation type="submission" date="2021-03" db="EMBL/GenBank/DDBJ databases">
        <title>Revisited historic fungal species revealed as producer of novel bioactive compounds through whole genome sequencing and comparative genomics.</title>
        <authorList>
            <person name="Vignolle G.A."/>
            <person name="Hochenegger N."/>
            <person name="Mach R.L."/>
            <person name="Mach-Aigner A.R."/>
            <person name="Javad Rahimi M."/>
            <person name="Salim K.A."/>
            <person name="Chan C.M."/>
            <person name="Lim L.B.L."/>
            <person name="Cai F."/>
            <person name="Druzhinina I.S."/>
            <person name="U'Ren J.M."/>
            <person name="Derntl C."/>
        </authorList>
    </citation>
    <scope>NUCLEOTIDE SEQUENCE</scope>
    <source>
        <strain evidence="3">TUCIM 5799</strain>
    </source>
</reference>
<feature type="region of interest" description="Disordered" evidence="1">
    <location>
        <begin position="49"/>
        <end position="70"/>
    </location>
</feature>
<organism evidence="3 4">
    <name type="scientific">Neoarthrinium moseri</name>
    <dbReference type="NCBI Taxonomy" id="1658444"/>
    <lineage>
        <taxon>Eukaryota</taxon>
        <taxon>Fungi</taxon>
        <taxon>Dikarya</taxon>
        <taxon>Ascomycota</taxon>
        <taxon>Pezizomycotina</taxon>
        <taxon>Sordariomycetes</taxon>
        <taxon>Xylariomycetidae</taxon>
        <taxon>Amphisphaeriales</taxon>
        <taxon>Apiosporaceae</taxon>
        <taxon>Neoarthrinium</taxon>
    </lineage>
</organism>
<dbReference type="Proteomes" id="UP000829685">
    <property type="component" value="Unassembled WGS sequence"/>
</dbReference>
<keyword evidence="4" id="KW-1185">Reference proteome</keyword>
<dbReference type="EMBL" id="JAFIMR010000009">
    <property type="protein sequence ID" value="KAI1874563.1"/>
    <property type="molecule type" value="Genomic_DNA"/>
</dbReference>
<comment type="caution">
    <text evidence="3">The sequence shown here is derived from an EMBL/GenBank/DDBJ whole genome shotgun (WGS) entry which is preliminary data.</text>
</comment>
<evidence type="ECO:0000313" key="4">
    <source>
        <dbReference type="Proteomes" id="UP000829685"/>
    </source>
</evidence>
<feature type="chain" id="PRO_5040499727" evidence="2">
    <location>
        <begin position="19"/>
        <end position="330"/>
    </location>
</feature>
<dbReference type="AlphaFoldDB" id="A0A9P9WQD3"/>
<protein>
    <submittedName>
        <fullName evidence="3">Uncharacterized protein</fullName>
    </submittedName>
</protein>
<evidence type="ECO:0000256" key="1">
    <source>
        <dbReference type="SAM" id="MobiDB-lite"/>
    </source>
</evidence>
<proteinExistence type="predicted"/>
<evidence type="ECO:0000313" key="3">
    <source>
        <dbReference type="EMBL" id="KAI1874563.1"/>
    </source>
</evidence>
<name>A0A9P9WQD3_9PEZI</name>
<gene>
    <name evidence="3" type="ORF">JX265_004771</name>
</gene>
<evidence type="ECO:0000256" key="2">
    <source>
        <dbReference type="SAM" id="SignalP"/>
    </source>
</evidence>